<dbReference type="NCBIfam" id="TIGR01539">
    <property type="entry name" value="portal_lambda"/>
    <property type="match status" value="1"/>
</dbReference>
<dbReference type="EMBL" id="JBHLTM010000003">
    <property type="protein sequence ID" value="MFC0683085.1"/>
    <property type="molecule type" value="Genomic_DNA"/>
</dbReference>
<accession>A0ABV6S1I3</accession>
<proteinExistence type="predicted"/>
<organism evidence="2 3">
    <name type="scientific">Novosphingobium clariflavum</name>
    <dbReference type="NCBI Taxonomy" id="2029884"/>
    <lineage>
        <taxon>Bacteria</taxon>
        <taxon>Pseudomonadati</taxon>
        <taxon>Pseudomonadota</taxon>
        <taxon>Alphaproteobacteria</taxon>
        <taxon>Sphingomonadales</taxon>
        <taxon>Sphingomonadaceae</taxon>
        <taxon>Novosphingobium</taxon>
    </lineage>
</organism>
<evidence type="ECO:0000256" key="1">
    <source>
        <dbReference type="SAM" id="MobiDB-lite"/>
    </source>
</evidence>
<dbReference type="Proteomes" id="UP001589858">
    <property type="component" value="Unassembled WGS sequence"/>
</dbReference>
<dbReference type="Pfam" id="PF05136">
    <property type="entry name" value="Phage_portal_2"/>
    <property type="match status" value="1"/>
</dbReference>
<evidence type="ECO:0000313" key="2">
    <source>
        <dbReference type="EMBL" id="MFC0683085.1"/>
    </source>
</evidence>
<keyword evidence="3" id="KW-1185">Reference proteome</keyword>
<comment type="caution">
    <text evidence="2">The sequence shown here is derived from an EMBL/GenBank/DDBJ whole genome shotgun (WGS) entry which is preliminary data.</text>
</comment>
<feature type="region of interest" description="Disordered" evidence="1">
    <location>
        <begin position="527"/>
        <end position="546"/>
    </location>
</feature>
<sequence length="546" mass="61023">MRILDAQGNPMAPARRPAMGLAGGGRSVPYDAADLLGSHTREWQPYLWSPDGELNPWRDTIVARMRDLVRNDGWASGAVTRILDNAVGANFRPIAKPDYRALAILTGIKGFDEQWAYEYSKALDASYRTWANSRGRWCDVQRRQSASQLFRLGFRHKLIDGDALAMLQWRPERLGRGRARYATALQMIDPDRLSNPNYKFDDQLMRGGCEVDDDGVTVGYHVRRAHQGDWFSAADSLRWDRIERETEWGRPVMVHDFDTERSNQHRGGVGILGPVMTRLKMLYRYDIAELDSAILNAILGAWLESPFDQEFAQEALEGGDKIGAYQDARLDYHEQANIRVPGTGSILPKLFPGEGIKTLDAKRPSTNFATFEKAVLRNVASAAGMSAQQVSNDWSDVNYSSARGAMLEFWKTMTRRRDDFAAGFCQPIFGAVVEEAHEVDDLPLPAGAPEFLEHPEAYSRAKWIGPGRGWIDPVNEVKGAILGMDAAVMDYDEICAEQGVDGDDMILARKNTIRRFKEAGLEPPSWAGMGLNDVPANKTIEDPSPQ</sequence>
<dbReference type="InterPro" id="IPR006429">
    <property type="entry name" value="Phage_lambda_portal"/>
</dbReference>
<reference evidence="2 3" key="1">
    <citation type="submission" date="2024-09" db="EMBL/GenBank/DDBJ databases">
        <authorList>
            <person name="Sun Q."/>
            <person name="Mori K."/>
        </authorList>
    </citation>
    <scope>NUCLEOTIDE SEQUENCE [LARGE SCALE GENOMIC DNA]</scope>
    <source>
        <strain evidence="2 3">CICC 11035S</strain>
    </source>
</reference>
<name>A0ABV6S1I3_9SPHN</name>
<protein>
    <submittedName>
        <fullName evidence="2">Phage portal protein</fullName>
    </submittedName>
</protein>
<gene>
    <name evidence="2" type="ORF">ACFFF8_00590</name>
</gene>
<dbReference type="RefSeq" id="WP_267220762.1">
    <property type="nucleotide sequence ID" value="NZ_JAPCWC010000008.1"/>
</dbReference>
<evidence type="ECO:0000313" key="3">
    <source>
        <dbReference type="Proteomes" id="UP001589858"/>
    </source>
</evidence>